<evidence type="ECO:0000256" key="8">
    <source>
        <dbReference type="SAM" id="Phobius"/>
    </source>
</evidence>
<evidence type="ECO:0000313" key="10">
    <source>
        <dbReference type="EMBL" id="KFB68604.1"/>
    </source>
</evidence>
<dbReference type="Pfam" id="PF00482">
    <property type="entry name" value="T2SSF"/>
    <property type="match status" value="2"/>
</dbReference>
<dbReference type="RefSeq" id="WP_034924203.1">
    <property type="nucleotide sequence ID" value="NZ_JDSS02000019.1"/>
</dbReference>
<dbReference type="PANTHER" id="PTHR30012:SF7">
    <property type="entry name" value="PROTEIN TRANSPORT PROTEIN HOFC HOMOLOG"/>
    <property type="match status" value="1"/>
</dbReference>
<feature type="transmembrane region" description="Helical" evidence="8">
    <location>
        <begin position="228"/>
        <end position="249"/>
    </location>
</feature>
<dbReference type="InterPro" id="IPR003004">
    <property type="entry name" value="GspF/PilC"/>
</dbReference>
<evidence type="ECO:0000256" key="4">
    <source>
        <dbReference type="ARBA" id="ARBA00022519"/>
    </source>
</evidence>
<feature type="transmembrane region" description="Helical" evidence="8">
    <location>
        <begin position="384"/>
        <end position="404"/>
    </location>
</feature>
<evidence type="ECO:0000313" key="11">
    <source>
        <dbReference type="Proteomes" id="UP000019812"/>
    </source>
</evidence>
<evidence type="ECO:0000256" key="5">
    <source>
        <dbReference type="ARBA" id="ARBA00022692"/>
    </source>
</evidence>
<proteinExistence type="inferred from homology"/>
<comment type="similarity">
    <text evidence="2">Belongs to the GSP F family.</text>
</comment>
<keyword evidence="6 8" id="KW-1133">Transmembrane helix</keyword>
<accession>A0A084Y1L0</accession>
<dbReference type="GO" id="GO:0015628">
    <property type="term" value="P:protein secretion by the type II secretion system"/>
    <property type="evidence" value="ECO:0007669"/>
    <property type="project" value="TreeGrafter"/>
</dbReference>
<evidence type="ECO:0000256" key="6">
    <source>
        <dbReference type="ARBA" id="ARBA00022989"/>
    </source>
</evidence>
<dbReference type="Proteomes" id="UP000019812">
    <property type="component" value="Unassembled WGS sequence"/>
</dbReference>
<evidence type="ECO:0000256" key="1">
    <source>
        <dbReference type="ARBA" id="ARBA00004429"/>
    </source>
</evidence>
<evidence type="ECO:0000256" key="2">
    <source>
        <dbReference type="ARBA" id="ARBA00005745"/>
    </source>
</evidence>
<evidence type="ECO:0000256" key="7">
    <source>
        <dbReference type="ARBA" id="ARBA00023136"/>
    </source>
</evidence>
<comment type="subcellular location">
    <subcellularLocation>
        <location evidence="1">Cell inner membrane</location>
        <topology evidence="1">Multi-pass membrane protein</topology>
    </subcellularLocation>
</comment>
<sequence length="412" mass="45198">MATAAKPTRKITTEVKEHVFLWEGKNRLGKVVRGEQRASSQTVVQATLRRQGILVSKISRQRFRGGQKISEKDIALFTRQLATMMRAGVPLLQTFDIVGRGHDNPAVGKLLLDIKSDVETGSSLSQAFRKYPLQFDPLYCNLVAAGEQAGILETLLDRLATYKEKMLAIKAKIKSALFYPVAIIFVAFIITVVIMIFVIPAFKEVFKSFGADLPAPTLMVIAMSDFVIAWWWAIFGGIGGSIFAFFYTLKRSEMMQIAFDRMFLRIPVFGDIIRKSVIARWTRTLATMFAAGVPLVESLDSVGGAAGNYVYKVATRKIQSEVSIGTSLTSAMQSSELFPNMVNQMVAIGEESGALDSMLGKVADFFEAEVDDAVEALSSLMEPMIMVVLGVLIGGMVIAMYLPIFKLGAVVG</sequence>
<feature type="transmembrane region" description="Helical" evidence="8">
    <location>
        <begin position="176"/>
        <end position="199"/>
    </location>
</feature>
<reference evidence="10 11" key="1">
    <citation type="submission" date="2014-07" db="EMBL/GenBank/DDBJ databases">
        <title>Expanding our view of genomic diversity in Candidatus Accumulibacter clades.</title>
        <authorList>
            <person name="Skennerton C.T."/>
            <person name="Barr J.J."/>
            <person name="Slater F.R."/>
            <person name="Bond P.L."/>
            <person name="Tyson G.W."/>
        </authorList>
    </citation>
    <scope>NUCLEOTIDE SEQUENCE [LARGE SCALE GENOMIC DNA]</scope>
    <source>
        <strain evidence="11">SK-01</strain>
    </source>
</reference>
<keyword evidence="5 8" id="KW-0812">Transmembrane</keyword>
<dbReference type="InterPro" id="IPR018076">
    <property type="entry name" value="T2SS_GspF_dom"/>
</dbReference>
<dbReference type="STRING" id="1457154.CAPSK01_001457"/>
<keyword evidence="4" id="KW-0997">Cell inner membrane</keyword>
<dbReference type="EMBL" id="JDSS02000019">
    <property type="protein sequence ID" value="KFB68604.1"/>
    <property type="molecule type" value="Genomic_DNA"/>
</dbReference>
<dbReference type="PRINTS" id="PR00812">
    <property type="entry name" value="BCTERIALGSPF"/>
</dbReference>
<dbReference type="FunFam" id="1.20.81.30:FF:000001">
    <property type="entry name" value="Type II secretion system protein F"/>
    <property type="match status" value="2"/>
</dbReference>
<protein>
    <submittedName>
        <fullName evidence="10">General secretion pathway protein F</fullName>
    </submittedName>
</protein>
<dbReference type="Gene3D" id="1.20.81.30">
    <property type="entry name" value="Type II secretion system (T2SS), domain F"/>
    <property type="match status" value="2"/>
</dbReference>
<dbReference type="PANTHER" id="PTHR30012">
    <property type="entry name" value="GENERAL SECRETION PATHWAY PROTEIN"/>
    <property type="match status" value="1"/>
</dbReference>
<dbReference type="AlphaFoldDB" id="A0A084Y1L0"/>
<organism evidence="10 11">
    <name type="scientific">Candidatus Accumulibacter vicinus</name>
    <dbReference type="NCBI Taxonomy" id="2954382"/>
    <lineage>
        <taxon>Bacteria</taxon>
        <taxon>Pseudomonadati</taxon>
        <taxon>Pseudomonadota</taxon>
        <taxon>Betaproteobacteria</taxon>
        <taxon>Candidatus Accumulibacter</taxon>
    </lineage>
</organism>
<dbReference type="InterPro" id="IPR042094">
    <property type="entry name" value="T2SS_GspF_sf"/>
</dbReference>
<feature type="domain" description="Type II secretion system protein GspF" evidence="9">
    <location>
        <begin position="77"/>
        <end position="200"/>
    </location>
</feature>
<dbReference type="GO" id="GO:0005886">
    <property type="term" value="C:plasma membrane"/>
    <property type="evidence" value="ECO:0007669"/>
    <property type="project" value="UniProtKB-SubCell"/>
</dbReference>
<evidence type="ECO:0000256" key="3">
    <source>
        <dbReference type="ARBA" id="ARBA00022475"/>
    </source>
</evidence>
<comment type="caution">
    <text evidence="10">The sequence shown here is derived from an EMBL/GenBank/DDBJ whole genome shotgun (WGS) entry which is preliminary data.</text>
</comment>
<gene>
    <name evidence="10" type="primary">epsF_3</name>
    <name evidence="10" type="ORF">CAPSK01_001457</name>
</gene>
<feature type="domain" description="Type II secretion system protein GspF" evidence="9">
    <location>
        <begin position="281"/>
        <end position="403"/>
    </location>
</feature>
<keyword evidence="7 8" id="KW-0472">Membrane</keyword>
<name>A0A084Y1L0_9PROT</name>
<keyword evidence="3" id="KW-1003">Cell membrane</keyword>
<evidence type="ECO:0000259" key="9">
    <source>
        <dbReference type="Pfam" id="PF00482"/>
    </source>
</evidence>